<feature type="domain" description="STEEP1" evidence="2">
    <location>
        <begin position="14"/>
        <end position="179"/>
    </location>
</feature>
<sequence length="200" mass="22411">MDQSHASKPDLDSTGAPVQTYHCLCKQLILATTQSLDSLPIRTSCVEKPYILCLPDKLPSSEDSDPEDNNGLNENQESGEHNGDKTFKTPGVQHFALLFSTIASPKAQIVRKITGFEKRYLRYCSRCKLPIGYQLDWCMFADEEGQQVTEPNGQQWRKTGRRMDYIYLFPGGMIDTKTMDETCDGGTSVGTLQTRESGEE</sequence>
<dbReference type="Proteomes" id="UP000800092">
    <property type="component" value="Unassembled WGS sequence"/>
</dbReference>
<evidence type="ECO:0000259" key="2">
    <source>
        <dbReference type="Pfam" id="PF25809"/>
    </source>
</evidence>
<dbReference type="EMBL" id="ML991790">
    <property type="protein sequence ID" value="KAF2235639.1"/>
    <property type="molecule type" value="Genomic_DNA"/>
</dbReference>
<protein>
    <recommendedName>
        <fullName evidence="2">STEEP1 domain-containing protein</fullName>
    </recommendedName>
</protein>
<dbReference type="AlphaFoldDB" id="A0A6A6HCR8"/>
<reference evidence="3" key="1">
    <citation type="journal article" date="2020" name="Stud. Mycol.">
        <title>101 Dothideomycetes genomes: a test case for predicting lifestyles and emergence of pathogens.</title>
        <authorList>
            <person name="Haridas S."/>
            <person name="Albert R."/>
            <person name="Binder M."/>
            <person name="Bloem J."/>
            <person name="Labutti K."/>
            <person name="Salamov A."/>
            <person name="Andreopoulos B."/>
            <person name="Baker S."/>
            <person name="Barry K."/>
            <person name="Bills G."/>
            <person name="Bluhm B."/>
            <person name="Cannon C."/>
            <person name="Castanera R."/>
            <person name="Culley D."/>
            <person name="Daum C."/>
            <person name="Ezra D."/>
            <person name="Gonzalez J."/>
            <person name="Henrissat B."/>
            <person name="Kuo A."/>
            <person name="Liang C."/>
            <person name="Lipzen A."/>
            <person name="Lutzoni F."/>
            <person name="Magnuson J."/>
            <person name="Mondo S."/>
            <person name="Nolan M."/>
            <person name="Ohm R."/>
            <person name="Pangilinan J."/>
            <person name="Park H.-J."/>
            <person name="Ramirez L."/>
            <person name="Alfaro M."/>
            <person name="Sun H."/>
            <person name="Tritt A."/>
            <person name="Yoshinaga Y."/>
            <person name="Zwiers L.-H."/>
            <person name="Turgeon B."/>
            <person name="Goodwin S."/>
            <person name="Spatafora J."/>
            <person name="Crous P."/>
            <person name="Grigoriev I."/>
        </authorList>
    </citation>
    <scope>NUCLEOTIDE SEQUENCE</scope>
    <source>
        <strain evidence="3">Tuck. ex Michener</strain>
    </source>
</reference>
<dbReference type="InterPro" id="IPR057965">
    <property type="entry name" value="STEEP1_dom"/>
</dbReference>
<evidence type="ECO:0000313" key="3">
    <source>
        <dbReference type="EMBL" id="KAF2235639.1"/>
    </source>
</evidence>
<organism evidence="3 4">
    <name type="scientific">Viridothelium virens</name>
    <name type="common">Speckled blister lichen</name>
    <name type="synonym">Trypethelium virens</name>
    <dbReference type="NCBI Taxonomy" id="1048519"/>
    <lineage>
        <taxon>Eukaryota</taxon>
        <taxon>Fungi</taxon>
        <taxon>Dikarya</taxon>
        <taxon>Ascomycota</taxon>
        <taxon>Pezizomycotina</taxon>
        <taxon>Dothideomycetes</taxon>
        <taxon>Dothideomycetes incertae sedis</taxon>
        <taxon>Trypetheliales</taxon>
        <taxon>Trypetheliaceae</taxon>
        <taxon>Viridothelium</taxon>
    </lineage>
</organism>
<proteinExistence type="predicted"/>
<evidence type="ECO:0000313" key="4">
    <source>
        <dbReference type="Proteomes" id="UP000800092"/>
    </source>
</evidence>
<gene>
    <name evidence="3" type="ORF">EV356DRAFT_514160</name>
</gene>
<keyword evidence="4" id="KW-1185">Reference proteome</keyword>
<accession>A0A6A6HCR8</accession>
<dbReference type="Pfam" id="PF25809">
    <property type="entry name" value="STEEP1"/>
    <property type="match status" value="1"/>
</dbReference>
<dbReference type="OrthoDB" id="418131at2759"/>
<feature type="region of interest" description="Disordered" evidence="1">
    <location>
        <begin position="57"/>
        <end position="86"/>
    </location>
</feature>
<name>A0A6A6HCR8_VIRVR</name>
<evidence type="ECO:0000256" key="1">
    <source>
        <dbReference type="SAM" id="MobiDB-lite"/>
    </source>
</evidence>